<dbReference type="Gene3D" id="1.10.10.60">
    <property type="entry name" value="Homeodomain-like"/>
    <property type="match status" value="2"/>
</dbReference>
<dbReference type="Pfam" id="PF12833">
    <property type="entry name" value="HTH_18"/>
    <property type="match status" value="1"/>
</dbReference>
<organism evidence="7 8">
    <name type="scientific">Fictibacillus terranigra</name>
    <dbReference type="NCBI Taxonomy" id="3058424"/>
    <lineage>
        <taxon>Bacteria</taxon>
        <taxon>Bacillati</taxon>
        <taxon>Bacillota</taxon>
        <taxon>Bacilli</taxon>
        <taxon>Bacillales</taxon>
        <taxon>Fictibacillaceae</taxon>
        <taxon>Fictibacillus</taxon>
    </lineage>
</organism>
<sequence>MYVEHLRLERSFAFCRVWGSHEKHDLHIHDCLEIGVLLNNELEYRFSHRTYYGRPGDVFLCRPFEPHWSYAKPDQPFECILILFTPSSVRNIPKGNKLLAPFYAKHYIRPLIPANTPFARKIKSAAINAMKAQENGEDSWLTQQYMHLIEILLQVNEFAKDHFKPSNENLPLSKVGDIVGYMLDHYKDQLDSDTLAKKTGMGRTMFYREFRMLTGLSPNQFLNRLRVQNAMDLLHSTNENMIDLAFASGFQSLSAFNKQFKRFTGQSPRDYRKRMGLIHM</sequence>
<dbReference type="EMBL" id="JAUHLN010000005">
    <property type="protein sequence ID" value="MDN4075324.1"/>
    <property type="molecule type" value="Genomic_DNA"/>
</dbReference>
<gene>
    <name evidence="7" type="ORF">QYF49_20380</name>
</gene>
<name>A0ABT8EBN1_9BACL</name>
<dbReference type="Proteomes" id="UP001168694">
    <property type="component" value="Unassembled WGS sequence"/>
</dbReference>
<proteinExistence type="predicted"/>
<evidence type="ECO:0000256" key="5">
    <source>
        <dbReference type="ARBA" id="ARBA00023163"/>
    </source>
</evidence>
<dbReference type="SUPFAM" id="SSF46689">
    <property type="entry name" value="Homeodomain-like"/>
    <property type="match status" value="2"/>
</dbReference>
<dbReference type="InterPro" id="IPR050204">
    <property type="entry name" value="AraC_XylS_family_regulators"/>
</dbReference>
<comment type="caution">
    <text evidence="7">The sequence shown here is derived from an EMBL/GenBank/DDBJ whole genome shotgun (WGS) entry which is preliminary data.</text>
</comment>
<dbReference type="SUPFAM" id="SSF51215">
    <property type="entry name" value="Regulatory protein AraC"/>
    <property type="match status" value="1"/>
</dbReference>
<dbReference type="InterPro" id="IPR018062">
    <property type="entry name" value="HTH_AraC-typ_CS"/>
</dbReference>
<dbReference type="InterPro" id="IPR009057">
    <property type="entry name" value="Homeodomain-like_sf"/>
</dbReference>
<evidence type="ECO:0000313" key="7">
    <source>
        <dbReference type="EMBL" id="MDN4075324.1"/>
    </source>
</evidence>
<evidence type="ECO:0000256" key="3">
    <source>
        <dbReference type="ARBA" id="ARBA00023125"/>
    </source>
</evidence>
<dbReference type="InterPro" id="IPR018060">
    <property type="entry name" value="HTH_AraC"/>
</dbReference>
<dbReference type="InterPro" id="IPR037923">
    <property type="entry name" value="HTH-like"/>
</dbReference>
<dbReference type="InterPro" id="IPR003313">
    <property type="entry name" value="AraC-bd"/>
</dbReference>
<dbReference type="PANTHER" id="PTHR46796:SF13">
    <property type="entry name" value="HTH-TYPE TRANSCRIPTIONAL ACTIVATOR RHAS"/>
    <property type="match status" value="1"/>
</dbReference>
<feature type="domain" description="HTH araC/xylS-type" evidence="6">
    <location>
        <begin position="176"/>
        <end position="274"/>
    </location>
</feature>
<evidence type="ECO:0000256" key="1">
    <source>
        <dbReference type="ARBA" id="ARBA00022490"/>
    </source>
</evidence>
<keyword evidence="5" id="KW-0804">Transcription</keyword>
<dbReference type="Gene3D" id="2.60.120.10">
    <property type="entry name" value="Jelly Rolls"/>
    <property type="match status" value="1"/>
</dbReference>
<protein>
    <submittedName>
        <fullName evidence="7">AraC family transcriptional regulator</fullName>
    </submittedName>
</protein>
<reference evidence="7" key="1">
    <citation type="submission" date="2023-06" db="EMBL/GenBank/DDBJ databases">
        <title>Draft Genome Sequences of Representative Paenibacillus Polymyxa, Bacillus cereus, Fictibacillus sp., and Brevibacillus agri Strains Isolated from Amazonian Dark Earth.</title>
        <authorList>
            <person name="Pellegrinetti T.A."/>
            <person name="Cunha I.C.M."/>
            <person name="Chaves M.G."/>
            <person name="Freitas A.S."/>
            <person name="Silva A.V.R."/>
            <person name="Tsai S.M."/>
            <person name="Mendes L.W."/>
        </authorList>
    </citation>
    <scope>NUCLEOTIDE SEQUENCE</scope>
    <source>
        <strain evidence="7">CENA-BCM004</strain>
    </source>
</reference>
<dbReference type="RefSeq" id="WP_290401438.1">
    <property type="nucleotide sequence ID" value="NZ_JAUHLN010000005.1"/>
</dbReference>
<keyword evidence="2" id="KW-0805">Transcription regulation</keyword>
<accession>A0ABT8EBN1</accession>
<dbReference type="InterPro" id="IPR014710">
    <property type="entry name" value="RmlC-like_jellyroll"/>
</dbReference>
<keyword evidence="8" id="KW-1185">Reference proteome</keyword>
<keyword evidence="4" id="KW-0010">Activator</keyword>
<evidence type="ECO:0000259" key="6">
    <source>
        <dbReference type="PROSITE" id="PS01124"/>
    </source>
</evidence>
<dbReference type="PROSITE" id="PS01124">
    <property type="entry name" value="HTH_ARAC_FAMILY_2"/>
    <property type="match status" value="1"/>
</dbReference>
<dbReference type="PANTHER" id="PTHR46796">
    <property type="entry name" value="HTH-TYPE TRANSCRIPTIONAL ACTIVATOR RHAS-RELATED"/>
    <property type="match status" value="1"/>
</dbReference>
<dbReference type="PROSITE" id="PS00041">
    <property type="entry name" value="HTH_ARAC_FAMILY_1"/>
    <property type="match status" value="1"/>
</dbReference>
<evidence type="ECO:0000256" key="2">
    <source>
        <dbReference type="ARBA" id="ARBA00023015"/>
    </source>
</evidence>
<keyword evidence="1" id="KW-0963">Cytoplasm</keyword>
<dbReference type="SMART" id="SM00342">
    <property type="entry name" value="HTH_ARAC"/>
    <property type="match status" value="1"/>
</dbReference>
<keyword evidence="3" id="KW-0238">DNA-binding</keyword>
<evidence type="ECO:0000313" key="8">
    <source>
        <dbReference type="Proteomes" id="UP001168694"/>
    </source>
</evidence>
<dbReference type="Pfam" id="PF02311">
    <property type="entry name" value="AraC_binding"/>
    <property type="match status" value="1"/>
</dbReference>
<evidence type="ECO:0000256" key="4">
    <source>
        <dbReference type="ARBA" id="ARBA00023159"/>
    </source>
</evidence>